<dbReference type="AlphaFoldDB" id="A0A2U8VQ02"/>
<dbReference type="KEGG" id="meti:DK427_06530"/>
<name>A0A2U8VQ02_9HYPH</name>
<sequence length="219" mass="23903">MAAAHLDPVLLHPAMLARMSDIERVTTANAAVAVIRSVVPDATDEALRQSLDGLSATGPSLGEWARGWLRRRMSRVPVEPPIPANDPELRLIQGREMADLGRRFQNCAADRVGYVALGSRLYYEWIGFGEPAVAELRSLSGSNGIYFVIEDLKGTRNSEPDAEVAKAICKRFSDAGVLTYRDEAKGHGFGSALRHLLGVWECEFIEPDADISNLLDEAA</sequence>
<keyword evidence="2" id="KW-1185">Reference proteome</keyword>
<reference evidence="1 2" key="1">
    <citation type="submission" date="2018-05" db="EMBL/GenBank/DDBJ databases">
        <title>Complete Genome Sequence of Methylobacterium sp. 17Sr1-43.</title>
        <authorList>
            <person name="Srinivasan S."/>
        </authorList>
    </citation>
    <scope>NUCLEOTIDE SEQUENCE [LARGE SCALE GENOMIC DNA]</scope>
    <source>
        <strain evidence="1 2">17Sr1-43</strain>
    </source>
</reference>
<organism evidence="1 2">
    <name type="scientific">Methylobacterium radiodurans</name>
    <dbReference type="NCBI Taxonomy" id="2202828"/>
    <lineage>
        <taxon>Bacteria</taxon>
        <taxon>Pseudomonadati</taxon>
        <taxon>Pseudomonadota</taxon>
        <taxon>Alphaproteobacteria</taxon>
        <taxon>Hyphomicrobiales</taxon>
        <taxon>Methylobacteriaceae</taxon>
        <taxon>Methylobacterium</taxon>
    </lineage>
</organism>
<proteinExistence type="predicted"/>
<evidence type="ECO:0000313" key="1">
    <source>
        <dbReference type="EMBL" id="AWN35426.1"/>
    </source>
</evidence>
<protein>
    <submittedName>
        <fullName evidence="1">Uncharacterized protein</fullName>
    </submittedName>
</protein>
<accession>A0A2U8VQ02</accession>
<gene>
    <name evidence="1" type="ORF">DK427_06530</name>
</gene>
<dbReference type="EMBL" id="CP029551">
    <property type="protein sequence ID" value="AWN35426.1"/>
    <property type="molecule type" value="Genomic_DNA"/>
</dbReference>
<dbReference type="OrthoDB" id="7977794at2"/>
<dbReference type="Proteomes" id="UP000246058">
    <property type="component" value="Chromosome"/>
</dbReference>
<evidence type="ECO:0000313" key="2">
    <source>
        <dbReference type="Proteomes" id="UP000246058"/>
    </source>
</evidence>